<dbReference type="Gene3D" id="1.50.10.100">
    <property type="entry name" value="Chondroitin AC/alginate lyase"/>
    <property type="match status" value="1"/>
</dbReference>
<dbReference type="InterPro" id="IPR008929">
    <property type="entry name" value="Chondroitin_lyas"/>
</dbReference>
<evidence type="ECO:0000313" key="6">
    <source>
        <dbReference type="Proteomes" id="UP000620262"/>
    </source>
</evidence>
<accession>A0ABR9IVB9</accession>
<evidence type="ECO:0000256" key="2">
    <source>
        <dbReference type="ARBA" id="ARBA00023239"/>
    </source>
</evidence>
<evidence type="ECO:0000259" key="4">
    <source>
        <dbReference type="Pfam" id="PF05426"/>
    </source>
</evidence>
<feature type="domain" description="Alginate lyase" evidence="4">
    <location>
        <begin position="125"/>
        <end position="321"/>
    </location>
</feature>
<feature type="chain" id="PRO_5045243569" description="Alginate lyase domain-containing protein" evidence="3">
    <location>
        <begin position="32"/>
        <end position="388"/>
    </location>
</feature>
<proteinExistence type="predicted"/>
<dbReference type="EMBL" id="JADBEC010000002">
    <property type="protein sequence ID" value="MBE1507144.1"/>
    <property type="molecule type" value="Genomic_DNA"/>
</dbReference>
<protein>
    <recommendedName>
        <fullName evidence="4">Alginate lyase domain-containing protein</fullName>
    </recommendedName>
</protein>
<gene>
    <name evidence="5" type="ORF">H4W29_004389</name>
</gene>
<dbReference type="InterPro" id="IPR008397">
    <property type="entry name" value="Alginate_lyase_dom"/>
</dbReference>
<keyword evidence="1 3" id="KW-0732">Signal</keyword>
<dbReference type="Pfam" id="PF05426">
    <property type="entry name" value="Alginate_lyase"/>
    <property type="match status" value="1"/>
</dbReference>
<reference evidence="5 6" key="1">
    <citation type="submission" date="2020-10" db="EMBL/GenBank/DDBJ databases">
        <title>Sequencing the genomes of 1000 actinobacteria strains.</title>
        <authorList>
            <person name="Klenk H.-P."/>
        </authorList>
    </citation>
    <scope>NUCLEOTIDE SEQUENCE [LARGE SCALE GENOMIC DNA]</scope>
    <source>
        <strain evidence="5 6">DSM 7307</strain>
    </source>
</reference>
<keyword evidence="2" id="KW-0456">Lyase</keyword>
<evidence type="ECO:0000313" key="5">
    <source>
        <dbReference type="EMBL" id="MBE1507144.1"/>
    </source>
</evidence>
<dbReference type="RefSeq" id="WP_192730923.1">
    <property type="nucleotide sequence ID" value="NZ_BAAAVL010000004.1"/>
</dbReference>
<organism evidence="5 6">
    <name type="scientific">Rhizobium viscosum</name>
    <name type="common">Arthrobacter viscosus</name>
    <dbReference type="NCBI Taxonomy" id="1673"/>
    <lineage>
        <taxon>Bacteria</taxon>
        <taxon>Pseudomonadati</taxon>
        <taxon>Pseudomonadota</taxon>
        <taxon>Alphaproteobacteria</taxon>
        <taxon>Hyphomicrobiales</taxon>
        <taxon>Rhizobiaceae</taxon>
        <taxon>Rhizobium/Agrobacterium group</taxon>
        <taxon>Rhizobium</taxon>
    </lineage>
</organism>
<dbReference type="Proteomes" id="UP000620262">
    <property type="component" value="Unassembled WGS sequence"/>
</dbReference>
<name>A0ABR9IVB9_RHIVS</name>
<dbReference type="SUPFAM" id="SSF48230">
    <property type="entry name" value="Chondroitin AC/alginate lyase"/>
    <property type="match status" value="1"/>
</dbReference>
<comment type="caution">
    <text evidence="5">The sequence shown here is derived from an EMBL/GenBank/DDBJ whole genome shotgun (WGS) entry which is preliminary data.</text>
</comment>
<keyword evidence="6" id="KW-1185">Reference proteome</keyword>
<evidence type="ECO:0000256" key="3">
    <source>
        <dbReference type="SAM" id="SignalP"/>
    </source>
</evidence>
<feature type="signal peptide" evidence="3">
    <location>
        <begin position="1"/>
        <end position="31"/>
    </location>
</feature>
<sequence length="388" mass="42748">MSMVSRKAGPFNFTVSWFFSGLLLFATPAAAEPPLRYLFESVPANTQEDGSAKGARPFVCSVPVAPLVDMSKLFGFYKPSQTQSEVDPAAMKAYVKRLWPTGAVTKKMLEMMEAALDMPGQGRNAANCIIRQMRVWASADALLGSVEDNDPLGHRQAVLVGGWTSISFSNAYAVAEEVSPPASSADVPIKAWFAKLSDMIVAEFTPAPRERKYAWLDGNSNHRYWAAAAVGLMAVHLQDRKRFNWSMDILKSALDEVPEDGGLPRELARGGRALKYQNFAMDAIAILVRLADANDIALDADQEKKLQSAAGFAATMYLHPEQLETRTGYRQEVEPGMVTWIDVLLPHFKHRDPELAEKLDAIAKPLRPMTNTFIALPSTRLIGDEDTK</sequence>
<evidence type="ECO:0000256" key="1">
    <source>
        <dbReference type="ARBA" id="ARBA00022729"/>
    </source>
</evidence>